<dbReference type="AlphaFoldDB" id="A0A9J6CDD9"/>
<dbReference type="PROSITE" id="PS51155">
    <property type="entry name" value="CHIT_BIND_RR_2"/>
    <property type="match status" value="1"/>
</dbReference>
<evidence type="ECO:0000313" key="4">
    <source>
        <dbReference type="EMBL" id="KAG5679975.1"/>
    </source>
</evidence>
<gene>
    <name evidence="4" type="ORF">PVAND_009510</name>
</gene>
<dbReference type="GO" id="GO:0008010">
    <property type="term" value="F:structural constituent of chitin-based larval cuticle"/>
    <property type="evidence" value="ECO:0007669"/>
    <property type="project" value="TreeGrafter"/>
</dbReference>
<organism evidence="4 5">
    <name type="scientific">Polypedilum vanderplanki</name>
    <name type="common">Sleeping chironomid midge</name>
    <dbReference type="NCBI Taxonomy" id="319348"/>
    <lineage>
        <taxon>Eukaryota</taxon>
        <taxon>Metazoa</taxon>
        <taxon>Ecdysozoa</taxon>
        <taxon>Arthropoda</taxon>
        <taxon>Hexapoda</taxon>
        <taxon>Insecta</taxon>
        <taxon>Pterygota</taxon>
        <taxon>Neoptera</taxon>
        <taxon>Endopterygota</taxon>
        <taxon>Diptera</taxon>
        <taxon>Nematocera</taxon>
        <taxon>Chironomoidea</taxon>
        <taxon>Chironomidae</taxon>
        <taxon>Chironominae</taxon>
        <taxon>Polypedilum</taxon>
        <taxon>Polypedilum</taxon>
    </lineage>
</organism>
<feature type="region of interest" description="Disordered" evidence="2">
    <location>
        <begin position="114"/>
        <end position="142"/>
    </location>
</feature>
<keyword evidence="1" id="KW-0193">Cuticle</keyword>
<dbReference type="PANTHER" id="PTHR10380">
    <property type="entry name" value="CUTICLE PROTEIN"/>
    <property type="match status" value="1"/>
</dbReference>
<comment type="caution">
    <text evidence="4">The sequence shown here is derived from an EMBL/GenBank/DDBJ whole genome shotgun (WGS) entry which is preliminary data.</text>
</comment>
<proteinExistence type="predicted"/>
<accession>A0A9J6CDD9</accession>
<dbReference type="InterPro" id="IPR000618">
    <property type="entry name" value="Insect_cuticle"/>
</dbReference>
<evidence type="ECO:0000256" key="1">
    <source>
        <dbReference type="PROSITE-ProRule" id="PRU00497"/>
    </source>
</evidence>
<dbReference type="InterPro" id="IPR050468">
    <property type="entry name" value="Cuticle_Struct_Prot"/>
</dbReference>
<dbReference type="Pfam" id="PF00379">
    <property type="entry name" value="Chitin_bind_4"/>
    <property type="match status" value="1"/>
</dbReference>
<dbReference type="Proteomes" id="UP001107558">
    <property type="component" value="Chromosome 1"/>
</dbReference>
<name>A0A9J6CDD9_POLVA</name>
<evidence type="ECO:0000256" key="3">
    <source>
        <dbReference type="SAM" id="SignalP"/>
    </source>
</evidence>
<feature type="signal peptide" evidence="3">
    <location>
        <begin position="1"/>
        <end position="17"/>
    </location>
</feature>
<dbReference type="PRINTS" id="PR00947">
    <property type="entry name" value="CUTICLE"/>
</dbReference>
<dbReference type="PANTHER" id="PTHR10380:SF192">
    <property type="entry name" value="GEO02312P1"/>
    <property type="match status" value="1"/>
</dbReference>
<sequence>MERIIFVLFGFFAVSLSQPLQSSKDSEVSIVKYHNERTLDGYSFNYELSDGQEREETGVYKDGKDVNGVDIKVLTVTGHFSFIAPSGEKFTTFYVADENGYRVQKMMSEAIEGRSLVSVDTESKEDDEDDDAEMTTTVADTQ</sequence>
<keyword evidence="3" id="KW-0732">Signal</keyword>
<feature type="chain" id="PRO_5039893076" evidence="3">
    <location>
        <begin position="18"/>
        <end position="142"/>
    </location>
</feature>
<feature type="compositionally biased region" description="Acidic residues" evidence="2">
    <location>
        <begin position="123"/>
        <end position="133"/>
    </location>
</feature>
<dbReference type="EMBL" id="JADBJN010000001">
    <property type="protein sequence ID" value="KAG5679975.1"/>
    <property type="molecule type" value="Genomic_DNA"/>
</dbReference>
<protein>
    <submittedName>
        <fullName evidence="4">Uncharacterized protein</fullName>
    </submittedName>
</protein>
<dbReference type="GO" id="GO:0062129">
    <property type="term" value="C:chitin-based extracellular matrix"/>
    <property type="evidence" value="ECO:0007669"/>
    <property type="project" value="TreeGrafter"/>
</dbReference>
<dbReference type="OrthoDB" id="6629557at2759"/>
<reference evidence="4" key="1">
    <citation type="submission" date="2021-03" db="EMBL/GenBank/DDBJ databases">
        <title>Chromosome level genome of the anhydrobiotic midge Polypedilum vanderplanki.</title>
        <authorList>
            <person name="Yoshida Y."/>
            <person name="Kikawada T."/>
            <person name="Gusev O."/>
        </authorList>
    </citation>
    <scope>NUCLEOTIDE SEQUENCE</scope>
    <source>
        <strain evidence="4">NIAS01</strain>
        <tissue evidence="4">Whole body or cell culture</tissue>
    </source>
</reference>
<evidence type="ECO:0000256" key="2">
    <source>
        <dbReference type="SAM" id="MobiDB-lite"/>
    </source>
</evidence>
<evidence type="ECO:0000313" key="5">
    <source>
        <dbReference type="Proteomes" id="UP001107558"/>
    </source>
</evidence>
<keyword evidence="5" id="KW-1185">Reference proteome</keyword>